<keyword evidence="1" id="KW-0393">Immunoglobulin domain</keyword>
<dbReference type="Pfam" id="PF00047">
    <property type="entry name" value="ig"/>
    <property type="match status" value="1"/>
</dbReference>
<reference evidence="4" key="2">
    <citation type="submission" date="2004-02" db="EMBL/GenBank/DDBJ databases">
        <authorList>
            <consortium name="Genoscope"/>
            <consortium name="Whitehead Institute Centre for Genome Research"/>
        </authorList>
    </citation>
    <scope>NUCLEOTIDE SEQUENCE</scope>
</reference>
<dbReference type="InterPro" id="IPR036179">
    <property type="entry name" value="Ig-like_dom_sf"/>
</dbReference>
<dbReference type="SUPFAM" id="SSF48726">
    <property type="entry name" value="Immunoglobulin"/>
    <property type="match status" value="1"/>
</dbReference>
<dbReference type="PROSITE" id="PS50835">
    <property type="entry name" value="IG_LIKE"/>
    <property type="match status" value="1"/>
</dbReference>
<dbReference type="Gene3D" id="2.60.40.10">
    <property type="entry name" value="Immunoglobulins"/>
    <property type="match status" value="2"/>
</dbReference>
<gene>
    <name evidence="4" type="ORF">GSTENG00014571001</name>
</gene>
<protein>
    <submittedName>
        <fullName evidence="4">(spotted green pufferfish) hypothetical protein</fullName>
    </submittedName>
</protein>
<evidence type="ECO:0000313" key="4">
    <source>
        <dbReference type="EMBL" id="CAF97269.1"/>
    </source>
</evidence>
<evidence type="ECO:0000256" key="2">
    <source>
        <dbReference type="SAM" id="SignalP"/>
    </source>
</evidence>
<comment type="caution">
    <text evidence="4">The sequence shown here is derived from an EMBL/GenBank/DDBJ whole genome shotgun (WGS) entry which is preliminary data.</text>
</comment>
<dbReference type="OrthoDB" id="8960053at2759"/>
<name>Q4SQ13_TETNG</name>
<dbReference type="InterPro" id="IPR007110">
    <property type="entry name" value="Ig-like_dom"/>
</dbReference>
<dbReference type="AlphaFoldDB" id="Q4SQ13"/>
<dbReference type="SMART" id="SM00409">
    <property type="entry name" value="IG"/>
    <property type="match status" value="1"/>
</dbReference>
<evidence type="ECO:0000256" key="1">
    <source>
        <dbReference type="ARBA" id="ARBA00023319"/>
    </source>
</evidence>
<dbReference type="CDD" id="cd00096">
    <property type="entry name" value="Ig"/>
    <property type="match status" value="1"/>
</dbReference>
<organism evidence="4">
    <name type="scientific">Tetraodon nigroviridis</name>
    <name type="common">Spotted green pufferfish</name>
    <name type="synonym">Chelonodon nigroviridis</name>
    <dbReference type="NCBI Taxonomy" id="99883"/>
    <lineage>
        <taxon>Eukaryota</taxon>
        <taxon>Metazoa</taxon>
        <taxon>Chordata</taxon>
        <taxon>Craniata</taxon>
        <taxon>Vertebrata</taxon>
        <taxon>Euteleostomi</taxon>
        <taxon>Actinopterygii</taxon>
        <taxon>Neopterygii</taxon>
        <taxon>Teleostei</taxon>
        <taxon>Neoteleostei</taxon>
        <taxon>Acanthomorphata</taxon>
        <taxon>Eupercaria</taxon>
        <taxon>Tetraodontiformes</taxon>
        <taxon>Tetradontoidea</taxon>
        <taxon>Tetraodontidae</taxon>
        <taxon>Tetraodon</taxon>
    </lineage>
</organism>
<reference evidence="4" key="1">
    <citation type="journal article" date="2004" name="Nature">
        <title>Genome duplication in the teleost fish Tetraodon nigroviridis reveals the early vertebrate proto-karyotype.</title>
        <authorList>
            <person name="Jaillon O."/>
            <person name="Aury J.-M."/>
            <person name="Brunet F."/>
            <person name="Petit J.-L."/>
            <person name="Stange-Thomann N."/>
            <person name="Mauceli E."/>
            <person name="Bouneau L."/>
            <person name="Fischer C."/>
            <person name="Ozouf-Costaz C."/>
            <person name="Bernot A."/>
            <person name="Nicaud S."/>
            <person name="Jaffe D."/>
            <person name="Fisher S."/>
            <person name="Lutfalla G."/>
            <person name="Dossat C."/>
            <person name="Segurens B."/>
            <person name="Dasilva C."/>
            <person name="Salanoubat M."/>
            <person name="Levy M."/>
            <person name="Boudet N."/>
            <person name="Castellano S."/>
            <person name="Anthouard V."/>
            <person name="Jubin C."/>
            <person name="Castelli V."/>
            <person name="Katinka M."/>
            <person name="Vacherie B."/>
            <person name="Biemont C."/>
            <person name="Skalli Z."/>
            <person name="Cattolico L."/>
            <person name="Poulain J."/>
            <person name="De Berardinis V."/>
            <person name="Cruaud C."/>
            <person name="Duprat S."/>
            <person name="Brottier P."/>
            <person name="Coutanceau J.-P."/>
            <person name="Gouzy J."/>
            <person name="Parra G."/>
            <person name="Lardier G."/>
            <person name="Chapple C."/>
            <person name="McKernan K.J."/>
            <person name="McEwan P."/>
            <person name="Bosak S."/>
            <person name="Kellis M."/>
            <person name="Volff J.-N."/>
            <person name="Guigo R."/>
            <person name="Zody M.C."/>
            <person name="Mesirov J."/>
            <person name="Lindblad-Toh K."/>
            <person name="Birren B."/>
            <person name="Nusbaum C."/>
            <person name="Kahn D."/>
            <person name="Robinson-Rechavi M."/>
            <person name="Laudet V."/>
            <person name="Schachter V."/>
            <person name="Quetier F."/>
            <person name="Saurin W."/>
            <person name="Scarpelli C."/>
            <person name="Wincker P."/>
            <person name="Lander E.S."/>
            <person name="Weissenbach J."/>
            <person name="Roest Crollius H."/>
        </authorList>
    </citation>
    <scope>NUCLEOTIDE SEQUENCE [LARGE SCALE GENOMIC DNA]</scope>
</reference>
<accession>Q4SQ13</accession>
<dbReference type="KEGG" id="tng:GSTEN00014571G001"/>
<dbReference type="InterPro" id="IPR003598">
    <property type="entry name" value="Ig_sub2"/>
</dbReference>
<sequence length="326" mass="36026">MKAFCLLLSITLSGCCCAEGAPLHNPPTSPVLSDSDPAPLSQDQQQLRQLVQKLSVFENQGAQLIQVLQNMARHQSLLVENNQALLLQTSRIASLLQDITKKAPEARQQETPSYEDKLKNPIVISKPDPRHTGTYLCGYTNQSLAHLSTCDPPVCQRLSMKQGQDFLFKCLLTDPSVTNLTLQPADIVQGRGRELPTGMRNKAVRIEGETFEVTCEGSSTTHLFNLTWVHLGKKNFDVATTRTSQNSQIFISSTLTISAVRHEDAGTYTCKGVNEDGVPRQQHNSELLVSEFLMTCSVLGRRVSIYSKSQHVSPFSPLFSNQMLPS</sequence>
<dbReference type="EMBL" id="CAAE01014536">
    <property type="protein sequence ID" value="CAF97269.1"/>
    <property type="molecule type" value="Genomic_DNA"/>
</dbReference>
<dbReference type="InterPro" id="IPR003599">
    <property type="entry name" value="Ig_sub"/>
</dbReference>
<dbReference type="InterPro" id="IPR013783">
    <property type="entry name" value="Ig-like_fold"/>
</dbReference>
<dbReference type="InterPro" id="IPR013151">
    <property type="entry name" value="Immunoglobulin_dom"/>
</dbReference>
<evidence type="ECO:0000259" key="3">
    <source>
        <dbReference type="PROSITE" id="PS50835"/>
    </source>
</evidence>
<feature type="domain" description="Ig-like" evidence="3">
    <location>
        <begin position="175"/>
        <end position="290"/>
    </location>
</feature>
<proteinExistence type="predicted"/>
<feature type="chain" id="PRO_5004244147" evidence="2">
    <location>
        <begin position="21"/>
        <end position="326"/>
    </location>
</feature>
<feature type="signal peptide" evidence="2">
    <location>
        <begin position="1"/>
        <end position="20"/>
    </location>
</feature>
<dbReference type="SMART" id="SM00408">
    <property type="entry name" value="IGc2"/>
    <property type="match status" value="1"/>
</dbReference>
<keyword evidence="2" id="KW-0732">Signal</keyword>
<dbReference type="PROSITE" id="PS51257">
    <property type="entry name" value="PROKAR_LIPOPROTEIN"/>
    <property type="match status" value="1"/>
</dbReference>